<keyword evidence="2" id="KW-1185">Reference proteome</keyword>
<accession>A0A0C1QXP3</accession>
<protein>
    <submittedName>
        <fullName evidence="1">Uncharacterized protein</fullName>
    </submittedName>
</protein>
<evidence type="ECO:0000313" key="1">
    <source>
        <dbReference type="EMBL" id="KIE04815.1"/>
    </source>
</evidence>
<comment type="caution">
    <text evidence="1">The sequence shown here is derived from an EMBL/GenBank/DDBJ whole genome shotgun (WGS) entry which is preliminary data.</text>
</comment>
<evidence type="ECO:0000313" key="2">
    <source>
        <dbReference type="Proteomes" id="UP000031258"/>
    </source>
</evidence>
<dbReference type="RefSeq" id="WP_039457568.1">
    <property type="nucleotide sequence ID" value="NZ_JSWE01000141.1"/>
</dbReference>
<organism evidence="1 2">
    <name type="scientific">Candidatus Jidaibacter acanthamoebae</name>
    <dbReference type="NCBI Taxonomy" id="86105"/>
    <lineage>
        <taxon>Bacteria</taxon>
        <taxon>Pseudomonadati</taxon>
        <taxon>Pseudomonadota</taxon>
        <taxon>Alphaproteobacteria</taxon>
        <taxon>Rickettsiales</taxon>
        <taxon>Candidatus Midichloriaceae</taxon>
        <taxon>Candidatus Jidaibacter</taxon>
    </lineage>
</organism>
<dbReference type="AlphaFoldDB" id="A0A0C1QXP3"/>
<dbReference type="EMBL" id="JSWE01000141">
    <property type="protein sequence ID" value="KIE04815.1"/>
    <property type="molecule type" value="Genomic_DNA"/>
</dbReference>
<proteinExistence type="predicted"/>
<name>A0A0C1QXP3_9RICK</name>
<sequence length="436" mass="49873">MRSLDSKQVEQVLQNYSKLEPIQLLLSEQFNHVAGRKHADINKLYLCHATQFFPEQGIIYPRLNFQFNEKNSLYFNEHYSRSISILFSILRPSVHFSLNSLANPHGEHSGFGENPYIIIDPLVASAQIVGGYIEDMFTFGSYTLTNQATILVPHTRKELIQEKILNLPKGAVISYYDNYEEAMRQFFAKKNSAYLDTPQMQDDPAEPIFYGKLGSAFVSSLEINKQISRRFCTHDITPFAQIESIFAGNKVYNQAPFFEALSTPQVNISTLLSSYLTCIKNNFSLNAEQNNFLDKYKLILGELISIARDSNSINELIEKVNFHEAIFISYDHTISLDKIIPEQQSALLLSSITNLKFNAYYRYGSNRTLVDAAYLIDDSIKEEQLLSLFSTTLTLGFILENHNGRSYIVLKDINLEKVADSIKSRFNDYKQPYLSL</sequence>
<gene>
    <name evidence="1" type="ORF">NF27_FP00060</name>
</gene>
<reference evidence="1 2" key="1">
    <citation type="submission" date="2014-11" db="EMBL/GenBank/DDBJ databases">
        <title>A Rickettsiales Symbiont of Amoebae With Ancient Features.</title>
        <authorList>
            <person name="Schulz F."/>
            <person name="Martijn J."/>
            <person name="Wascher F."/>
            <person name="Kostanjsek R."/>
            <person name="Ettema T.J."/>
            <person name="Horn M."/>
        </authorList>
    </citation>
    <scope>NUCLEOTIDE SEQUENCE [LARGE SCALE GENOMIC DNA]</scope>
    <source>
        <strain evidence="1 2">UWC36</strain>
    </source>
</reference>
<dbReference type="Proteomes" id="UP000031258">
    <property type="component" value="Unassembled WGS sequence"/>
</dbReference>